<dbReference type="STRING" id="1111454.HMPREF1250_1791"/>
<reference evidence="1 2" key="1">
    <citation type="submission" date="2013-09" db="EMBL/GenBank/DDBJ databases">
        <authorList>
            <person name="Durkin A.S."/>
            <person name="Haft D.R."/>
            <person name="McCorrison J."/>
            <person name="Torralba M."/>
            <person name="Gillis M."/>
            <person name="Haft D.H."/>
            <person name="Methe B."/>
            <person name="Sutton G."/>
            <person name="Nelson K.E."/>
        </authorList>
    </citation>
    <scope>NUCLEOTIDE SEQUENCE [LARGE SCALE GENOMIC DNA]</scope>
    <source>
        <strain evidence="1 2">BV3C16-1</strain>
    </source>
</reference>
<dbReference type="PATRIC" id="fig|1111454.3.peg.1456"/>
<dbReference type="Proteomes" id="UP000017090">
    <property type="component" value="Unassembled WGS sequence"/>
</dbReference>
<gene>
    <name evidence="1" type="ORF">HMPREF1250_1791</name>
</gene>
<evidence type="ECO:0000313" key="1">
    <source>
        <dbReference type="EMBL" id="ERT58695.1"/>
    </source>
</evidence>
<dbReference type="EMBL" id="AWXA01000041">
    <property type="protein sequence ID" value="ERT58695.1"/>
    <property type="molecule type" value="Genomic_DNA"/>
</dbReference>
<organism evidence="1 2">
    <name type="scientific">Megasphaera vaginalis</name>
    <name type="common">ex Srinivasan et al. 2021</name>
    <dbReference type="NCBI Taxonomy" id="1111454"/>
    <lineage>
        <taxon>Bacteria</taxon>
        <taxon>Bacillati</taxon>
        <taxon>Bacillota</taxon>
        <taxon>Negativicutes</taxon>
        <taxon>Veillonellales</taxon>
        <taxon>Veillonellaceae</taxon>
        <taxon>Megasphaera</taxon>
    </lineage>
</organism>
<evidence type="ECO:0000313" key="2">
    <source>
        <dbReference type="Proteomes" id="UP000017090"/>
    </source>
</evidence>
<dbReference type="AlphaFoldDB" id="U7UH77"/>
<keyword evidence="2" id="KW-1185">Reference proteome</keyword>
<comment type="caution">
    <text evidence="1">The sequence shown here is derived from an EMBL/GenBank/DDBJ whole genome shotgun (WGS) entry which is preliminary data.</text>
</comment>
<proteinExistence type="predicted"/>
<sequence length="42" mass="5139">MTLFFLSYLDTEWIFKGQCKIRTNKNENMLIKNCNYVQIDVY</sequence>
<accession>U7UH77</accession>
<name>U7UH77_9FIRM</name>
<protein>
    <submittedName>
        <fullName evidence="1">Uncharacterized protein</fullName>
    </submittedName>
</protein>